<proteinExistence type="predicted"/>
<sequence length="68" mass="7328">MTLDTKRINLNSPSARDPKNSSFHAKSHVTGIASTQTKQAALDQLNVAPARQLPTGSEHHCIEHASNP</sequence>
<feature type="compositionally biased region" description="Polar residues" evidence="1">
    <location>
        <begin position="8"/>
        <end position="24"/>
    </location>
</feature>
<comment type="caution">
    <text evidence="2">The sequence shown here is derived from an EMBL/GenBank/DDBJ whole genome shotgun (WGS) entry which is preliminary data.</text>
</comment>
<protein>
    <submittedName>
        <fullName evidence="2">Uncharacterized protein</fullName>
    </submittedName>
</protein>
<keyword evidence="3" id="KW-1185">Reference proteome</keyword>
<organism evidence="2 3">
    <name type="scientific">Hanseniaspora osmophila</name>
    <dbReference type="NCBI Taxonomy" id="56408"/>
    <lineage>
        <taxon>Eukaryota</taxon>
        <taxon>Fungi</taxon>
        <taxon>Dikarya</taxon>
        <taxon>Ascomycota</taxon>
        <taxon>Saccharomycotina</taxon>
        <taxon>Saccharomycetes</taxon>
        <taxon>Saccharomycodales</taxon>
        <taxon>Saccharomycodaceae</taxon>
        <taxon>Hanseniaspora</taxon>
    </lineage>
</organism>
<evidence type="ECO:0000313" key="3">
    <source>
        <dbReference type="Proteomes" id="UP000095728"/>
    </source>
</evidence>
<reference evidence="3" key="1">
    <citation type="journal article" date="2016" name="Genome Announc.">
        <title>Genome sequences of three species of Hanseniaspora isolated from spontaneous wine fermentations.</title>
        <authorList>
            <person name="Sternes P.R."/>
            <person name="Lee D."/>
            <person name="Kutyna D.R."/>
            <person name="Borneman A.R."/>
        </authorList>
    </citation>
    <scope>NUCLEOTIDE SEQUENCE [LARGE SCALE GENOMIC DNA]</scope>
    <source>
        <strain evidence="3">AWRI3579</strain>
    </source>
</reference>
<dbReference type="EMBL" id="LPNM01000003">
    <property type="protein sequence ID" value="OEJ90957.1"/>
    <property type="molecule type" value="Genomic_DNA"/>
</dbReference>
<dbReference type="AlphaFoldDB" id="A0A1E5RVI5"/>
<accession>A0A1E5RVI5</accession>
<gene>
    <name evidence="2" type="ORF">AWRI3579_g565</name>
</gene>
<feature type="region of interest" description="Disordered" evidence="1">
    <location>
        <begin position="1"/>
        <end position="30"/>
    </location>
</feature>
<name>A0A1E5RVI5_9ASCO</name>
<evidence type="ECO:0000256" key="1">
    <source>
        <dbReference type="SAM" id="MobiDB-lite"/>
    </source>
</evidence>
<dbReference type="InParanoid" id="A0A1E5RVI5"/>
<dbReference type="Proteomes" id="UP000095728">
    <property type="component" value="Unassembled WGS sequence"/>
</dbReference>
<evidence type="ECO:0000313" key="2">
    <source>
        <dbReference type="EMBL" id="OEJ90957.1"/>
    </source>
</evidence>